<dbReference type="EMBL" id="JNGI01000162">
    <property type="protein sequence ID" value="KNC89421.1"/>
    <property type="molecule type" value="Genomic_DNA"/>
</dbReference>
<dbReference type="AlphaFoldDB" id="A0A0L0GKZ8"/>
<dbReference type="OrthoDB" id="6630235at2"/>
<protein>
    <submittedName>
        <fullName evidence="1">Uncharacterized protein</fullName>
    </submittedName>
</protein>
<evidence type="ECO:0000313" key="2">
    <source>
        <dbReference type="Proteomes" id="UP000037393"/>
    </source>
</evidence>
<evidence type="ECO:0000313" key="1">
    <source>
        <dbReference type="EMBL" id="KNC89421.1"/>
    </source>
</evidence>
<keyword evidence="2" id="KW-1185">Reference proteome</keyword>
<sequence length="104" mass="11604">MKLITQNLTPANFLANGGTLVYEVDANEVDEGNPNFHQLPMIQPFLSSGFELKPTTVINDVSAAAQILAYGEDWTRFVYRVYSKGGKIIYTQINQNLYQAVCTL</sequence>
<organism evidence="1 2">
    <name type="scientific">Trabulsiella odontotermitis</name>
    <dbReference type="NCBI Taxonomy" id="379893"/>
    <lineage>
        <taxon>Bacteria</taxon>
        <taxon>Pseudomonadati</taxon>
        <taxon>Pseudomonadota</taxon>
        <taxon>Gammaproteobacteria</taxon>
        <taxon>Enterobacterales</taxon>
        <taxon>Enterobacteriaceae</taxon>
        <taxon>Trabulsiella</taxon>
    </lineage>
</organism>
<gene>
    <name evidence="1" type="ORF">GM31_07485</name>
</gene>
<reference evidence="1 2" key="1">
    <citation type="journal article" date="2015" name="Appl. Environ. Microbiol.">
        <title>The Enterobacterium Trabulsiella odontotermitis Presents Novel Adaptations Related to Its Association with Fungus-Growing Termites.</title>
        <authorList>
            <person name="Sapountzis P."/>
            <person name="Gruntjes T."/>
            <person name="Otani S."/>
            <person name="Estevez J."/>
            <person name="da Costa R.R."/>
            <person name="Plunkett G.3rd."/>
            <person name="Perna N.T."/>
            <person name="Poulsen M."/>
        </authorList>
    </citation>
    <scope>NUCLEOTIDE SEQUENCE [LARGE SCALE GENOMIC DNA]</scope>
    <source>
        <strain evidence="1 2">12</strain>
    </source>
</reference>
<proteinExistence type="predicted"/>
<accession>A0A0L0GKZ8</accession>
<dbReference type="RefSeq" id="WP_049857972.1">
    <property type="nucleotide sequence ID" value="NZ_JNGI01000162.1"/>
</dbReference>
<dbReference type="Proteomes" id="UP000037393">
    <property type="component" value="Unassembled WGS sequence"/>
</dbReference>
<dbReference type="PATRIC" id="fig|379893.4.peg.1529"/>
<name>A0A0L0GKZ8_9ENTR</name>
<comment type="caution">
    <text evidence="1">The sequence shown here is derived from an EMBL/GenBank/DDBJ whole genome shotgun (WGS) entry which is preliminary data.</text>
</comment>